<dbReference type="Gene3D" id="1.10.418.10">
    <property type="entry name" value="Calponin-like domain"/>
    <property type="match status" value="1"/>
</dbReference>
<accession>A0A0R3RH44</accession>
<proteinExistence type="predicted"/>
<dbReference type="PROSITE" id="PS50021">
    <property type="entry name" value="CH"/>
    <property type="match status" value="1"/>
</dbReference>
<protein>
    <submittedName>
        <fullName evidence="4">Calponin-homology (CH) domain-containing protein</fullName>
    </submittedName>
</protein>
<feature type="coiled-coil region" evidence="1">
    <location>
        <begin position="122"/>
        <end position="149"/>
    </location>
</feature>
<evidence type="ECO:0000256" key="1">
    <source>
        <dbReference type="SAM" id="Coils"/>
    </source>
</evidence>
<dbReference type="Pfam" id="PF00307">
    <property type="entry name" value="CH"/>
    <property type="match status" value="1"/>
</dbReference>
<dbReference type="InterPro" id="IPR001715">
    <property type="entry name" value="CH_dom"/>
</dbReference>
<dbReference type="SMART" id="SM00033">
    <property type="entry name" value="CH"/>
    <property type="match status" value="1"/>
</dbReference>
<evidence type="ECO:0000259" key="2">
    <source>
        <dbReference type="PROSITE" id="PS50021"/>
    </source>
</evidence>
<name>A0A0R3RH44_9BILA</name>
<feature type="domain" description="Calponin-homology (CH)" evidence="2">
    <location>
        <begin position="248"/>
        <end position="353"/>
    </location>
</feature>
<dbReference type="PANTHER" id="PTHR23167:SF69">
    <property type="entry name" value="FI18193P1"/>
    <property type="match status" value="1"/>
</dbReference>
<dbReference type="Proteomes" id="UP000050640">
    <property type="component" value="Unplaced"/>
</dbReference>
<dbReference type="SUPFAM" id="SSF47576">
    <property type="entry name" value="Calponin-homology domain, CH-domain"/>
    <property type="match status" value="1"/>
</dbReference>
<keyword evidence="3" id="KW-1185">Reference proteome</keyword>
<feature type="coiled-coil region" evidence="1">
    <location>
        <begin position="44"/>
        <end position="92"/>
    </location>
</feature>
<dbReference type="WBParaSite" id="EEL_0000075101-mRNA-1">
    <property type="protein sequence ID" value="EEL_0000075101-mRNA-1"/>
    <property type="gene ID" value="EEL_0000075101"/>
</dbReference>
<evidence type="ECO:0000313" key="3">
    <source>
        <dbReference type="Proteomes" id="UP000050640"/>
    </source>
</evidence>
<dbReference type="AlphaFoldDB" id="A0A0R3RH44"/>
<keyword evidence="1" id="KW-0175">Coiled coil</keyword>
<dbReference type="PANTHER" id="PTHR23167">
    <property type="entry name" value="CALPONIN HOMOLOGY DOMAIN-CONTAINING PROTEIN DDB_G0272472-RELATED"/>
    <property type="match status" value="1"/>
</dbReference>
<reference evidence="4" key="1">
    <citation type="submission" date="2017-02" db="UniProtKB">
        <authorList>
            <consortium name="WormBaseParasite"/>
        </authorList>
    </citation>
    <scope>IDENTIFICATION</scope>
</reference>
<evidence type="ECO:0000313" key="4">
    <source>
        <dbReference type="WBParaSite" id="EEL_0000075101-mRNA-1"/>
    </source>
</evidence>
<sequence length="358" mass="41204">LLIKLFSFKDVTRTCYKKARPAIVVGDELSRSKFTRDNDLKKSLSHMEEKFTSATEELQAAEEELAELRNALNEAKRAIEVLRMENAEQAEKIEFLTVKNQENDLVLKKHNKEVSSSVHIPNENLQIVIDKLKEEKMALNLALENSKAEESRVAFENGRLKVIIEEERKEWEQMQKDLLVAVKVANDFKMEAQKEMLKLSDRIVELQRRRQSIAFTASQGSSVALYEKNFRSWEDKAWQRLMLGCERGSRRNTLLRWCQEAVAKFPHVEVTNFSSSWADGKALCCLLASFYPDKLSINEVSTLEAEECLKLALSIGANLGVEVKVEVADFTKEDRPDWSLIMKYILNLYYVISNGSHY</sequence>
<organism evidence="3 4">
    <name type="scientific">Elaeophora elaphi</name>
    <dbReference type="NCBI Taxonomy" id="1147741"/>
    <lineage>
        <taxon>Eukaryota</taxon>
        <taxon>Metazoa</taxon>
        <taxon>Ecdysozoa</taxon>
        <taxon>Nematoda</taxon>
        <taxon>Chromadorea</taxon>
        <taxon>Rhabditida</taxon>
        <taxon>Spirurina</taxon>
        <taxon>Spiruromorpha</taxon>
        <taxon>Filarioidea</taxon>
        <taxon>Onchocercidae</taxon>
        <taxon>Elaeophora</taxon>
    </lineage>
</organism>
<dbReference type="InterPro" id="IPR036872">
    <property type="entry name" value="CH_dom_sf"/>
</dbReference>
<dbReference type="InterPro" id="IPR050540">
    <property type="entry name" value="F-actin_Monoox_Mical"/>
</dbReference>